<dbReference type="EC" id="2.7.11.23" evidence="3"/>
<feature type="compositionally biased region" description="Polar residues" evidence="17">
    <location>
        <begin position="1165"/>
        <end position="1179"/>
    </location>
</feature>
<feature type="compositionally biased region" description="Basic and acidic residues" evidence="17">
    <location>
        <begin position="476"/>
        <end position="485"/>
    </location>
</feature>
<feature type="compositionally biased region" description="Polar residues" evidence="17">
    <location>
        <begin position="32"/>
        <end position="43"/>
    </location>
</feature>
<evidence type="ECO:0000256" key="7">
    <source>
        <dbReference type="ARBA" id="ARBA00022741"/>
    </source>
</evidence>
<dbReference type="STRING" id="76193.A0A0N1PF15"/>
<keyword evidence="7 16" id="KW-0547">Nucleotide-binding</keyword>
<keyword evidence="10" id="KW-0539">Nucleus</keyword>
<evidence type="ECO:0000313" key="20">
    <source>
        <dbReference type="Proteomes" id="UP000053240"/>
    </source>
</evidence>
<dbReference type="AlphaFoldDB" id="A0A0N1PF15"/>
<dbReference type="GO" id="GO:0032968">
    <property type="term" value="P:positive regulation of transcription elongation by RNA polymerase II"/>
    <property type="evidence" value="ECO:0007669"/>
    <property type="project" value="TreeGrafter"/>
</dbReference>
<dbReference type="GO" id="GO:0004693">
    <property type="term" value="F:cyclin-dependent protein serine/threonine kinase activity"/>
    <property type="evidence" value="ECO:0007669"/>
    <property type="project" value="UniProtKB-EC"/>
</dbReference>
<evidence type="ECO:0000256" key="12">
    <source>
        <dbReference type="ARBA" id="ARBA00041920"/>
    </source>
</evidence>
<dbReference type="GO" id="GO:0005524">
    <property type="term" value="F:ATP binding"/>
    <property type="evidence" value="ECO:0007669"/>
    <property type="project" value="UniProtKB-UniRule"/>
</dbReference>
<feature type="compositionally biased region" description="Basic and acidic residues" evidence="17">
    <location>
        <begin position="172"/>
        <end position="182"/>
    </location>
</feature>
<proteinExistence type="inferred from homology"/>
<evidence type="ECO:0000256" key="8">
    <source>
        <dbReference type="ARBA" id="ARBA00022777"/>
    </source>
</evidence>
<feature type="compositionally biased region" description="Basic residues" evidence="17">
    <location>
        <begin position="143"/>
        <end position="165"/>
    </location>
</feature>
<feature type="compositionally biased region" description="Basic residues" evidence="17">
    <location>
        <begin position="345"/>
        <end position="380"/>
    </location>
</feature>
<dbReference type="InParanoid" id="A0A0N1PF15"/>
<feature type="compositionally biased region" description="Polar residues" evidence="17">
    <location>
        <begin position="1190"/>
        <end position="1202"/>
    </location>
</feature>
<reference evidence="19 20" key="1">
    <citation type="journal article" date="2015" name="Nat. Commun.">
        <title>Outbred genome sequencing and CRISPR/Cas9 gene editing in butterflies.</title>
        <authorList>
            <person name="Li X."/>
            <person name="Fan D."/>
            <person name="Zhang W."/>
            <person name="Liu G."/>
            <person name="Zhang L."/>
            <person name="Zhao L."/>
            <person name="Fang X."/>
            <person name="Chen L."/>
            <person name="Dong Y."/>
            <person name="Chen Y."/>
            <person name="Ding Y."/>
            <person name="Zhao R."/>
            <person name="Feng M."/>
            <person name="Zhu Y."/>
            <person name="Feng Y."/>
            <person name="Jiang X."/>
            <person name="Zhu D."/>
            <person name="Xiang H."/>
            <person name="Feng X."/>
            <person name="Li S."/>
            <person name="Wang J."/>
            <person name="Zhang G."/>
            <person name="Kronforst M.R."/>
            <person name="Wang W."/>
        </authorList>
    </citation>
    <scope>NUCLEOTIDE SEQUENCE [LARGE SCALE GENOMIC DNA]</scope>
    <source>
        <strain evidence="19">Ya'a_city_454_Pm</strain>
        <tissue evidence="19">Whole body</tissue>
    </source>
</reference>
<evidence type="ECO:0000256" key="10">
    <source>
        <dbReference type="ARBA" id="ARBA00023242"/>
    </source>
</evidence>
<feature type="compositionally biased region" description="Basic residues" evidence="17">
    <location>
        <begin position="323"/>
        <end position="337"/>
    </location>
</feature>
<dbReference type="PANTHER" id="PTHR24056">
    <property type="entry name" value="CELL DIVISION PROTEIN KINASE"/>
    <property type="match status" value="1"/>
</dbReference>
<evidence type="ECO:0000256" key="1">
    <source>
        <dbReference type="ARBA" id="ARBA00004123"/>
    </source>
</evidence>
<comment type="subcellular location">
    <subcellularLocation>
        <location evidence="1">Nucleus</location>
    </subcellularLocation>
</comment>
<evidence type="ECO:0000256" key="2">
    <source>
        <dbReference type="ARBA" id="ARBA00006485"/>
    </source>
</evidence>
<dbReference type="InterPro" id="IPR008271">
    <property type="entry name" value="Ser/Thr_kinase_AS"/>
</dbReference>
<feature type="region of interest" description="Disordered" evidence="17">
    <location>
        <begin position="246"/>
        <end position="276"/>
    </location>
</feature>
<dbReference type="GO" id="GO:0030332">
    <property type="term" value="F:cyclin binding"/>
    <property type="evidence" value="ECO:0007669"/>
    <property type="project" value="TreeGrafter"/>
</dbReference>
<dbReference type="EMBL" id="KQ461192">
    <property type="protein sequence ID" value="KPJ07026.1"/>
    <property type="molecule type" value="Genomic_DNA"/>
</dbReference>
<feature type="region of interest" description="Disordered" evidence="17">
    <location>
        <begin position="435"/>
        <end position="703"/>
    </location>
</feature>
<evidence type="ECO:0000256" key="3">
    <source>
        <dbReference type="ARBA" id="ARBA00012409"/>
    </source>
</evidence>
<dbReference type="GO" id="GO:0008353">
    <property type="term" value="F:RNA polymerase II CTD heptapeptide repeat kinase activity"/>
    <property type="evidence" value="ECO:0007669"/>
    <property type="project" value="UniProtKB-EC"/>
</dbReference>
<dbReference type="FunCoup" id="A0A0N1PF15">
    <property type="interactions" value="204"/>
</dbReference>
<evidence type="ECO:0000259" key="18">
    <source>
        <dbReference type="PROSITE" id="PS50011"/>
    </source>
</evidence>
<dbReference type="PROSITE" id="PS00108">
    <property type="entry name" value="PROTEIN_KINASE_ST"/>
    <property type="match status" value="1"/>
</dbReference>
<feature type="compositionally biased region" description="Pro residues" evidence="17">
    <location>
        <begin position="547"/>
        <end position="559"/>
    </location>
</feature>
<feature type="compositionally biased region" description="Polar residues" evidence="17">
    <location>
        <begin position="203"/>
        <end position="219"/>
    </location>
</feature>
<feature type="compositionally biased region" description="Basic and acidic residues" evidence="17">
    <location>
        <begin position="311"/>
        <end position="322"/>
    </location>
</feature>
<keyword evidence="9 16" id="KW-0067">ATP-binding</keyword>
<evidence type="ECO:0000256" key="13">
    <source>
        <dbReference type="ARBA" id="ARBA00047811"/>
    </source>
</evidence>
<dbReference type="PROSITE" id="PS50011">
    <property type="entry name" value="PROTEIN_KINASE_DOM"/>
    <property type="match status" value="1"/>
</dbReference>
<comment type="catalytic activity">
    <reaction evidence="14">
        <text>L-seryl-[protein] + ATP = O-phospho-L-seryl-[protein] + ADP + H(+)</text>
        <dbReference type="Rhea" id="RHEA:17989"/>
        <dbReference type="Rhea" id="RHEA-COMP:9863"/>
        <dbReference type="Rhea" id="RHEA-COMP:11604"/>
        <dbReference type="ChEBI" id="CHEBI:15378"/>
        <dbReference type="ChEBI" id="CHEBI:29999"/>
        <dbReference type="ChEBI" id="CHEBI:30616"/>
        <dbReference type="ChEBI" id="CHEBI:83421"/>
        <dbReference type="ChEBI" id="CHEBI:456216"/>
        <dbReference type="EC" id="2.7.11.22"/>
    </reaction>
</comment>
<dbReference type="FunFam" id="3.30.200.20:FF:000074">
    <property type="entry name" value="cyclin-dependent kinase 12 isoform X2"/>
    <property type="match status" value="1"/>
</dbReference>
<gene>
    <name evidence="19" type="ORF">RR48_04046</name>
</gene>
<feature type="region of interest" description="Disordered" evidence="17">
    <location>
        <begin position="306"/>
        <end position="402"/>
    </location>
</feature>
<evidence type="ECO:0000256" key="9">
    <source>
        <dbReference type="ARBA" id="ARBA00022840"/>
    </source>
</evidence>
<feature type="region of interest" description="Disordered" evidence="17">
    <location>
        <begin position="1135"/>
        <end position="1202"/>
    </location>
</feature>
<evidence type="ECO:0000256" key="17">
    <source>
        <dbReference type="SAM" id="MobiDB-lite"/>
    </source>
</evidence>
<keyword evidence="6" id="KW-0808">Transferase</keyword>
<organism evidence="19 20">
    <name type="scientific">Papilio machaon</name>
    <name type="common">Old World swallowtail butterfly</name>
    <dbReference type="NCBI Taxonomy" id="76193"/>
    <lineage>
        <taxon>Eukaryota</taxon>
        <taxon>Metazoa</taxon>
        <taxon>Ecdysozoa</taxon>
        <taxon>Arthropoda</taxon>
        <taxon>Hexapoda</taxon>
        <taxon>Insecta</taxon>
        <taxon>Pterygota</taxon>
        <taxon>Neoptera</taxon>
        <taxon>Endopterygota</taxon>
        <taxon>Lepidoptera</taxon>
        <taxon>Glossata</taxon>
        <taxon>Ditrysia</taxon>
        <taxon>Papilionoidea</taxon>
        <taxon>Papilionidae</taxon>
        <taxon>Papilioninae</taxon>
        <taxon>Papilio</taxon>
    </lineage>
</organism>
<dbReference type="FunFam" id="1.10.510.10:FF:000415">
    <property type="entry name" value="CMGC/CDK/CRK7 protein kinase, variant"/>
    <property type="match status" value="1"/>
</dbReference>
<feature type="compositionally biased region" description="Acidic residues" evidence="17">
    <location>
        <begin position="653"/>
        <end position="663"/>
    </location>
</feature>
<dbReference type="InterPro" id="IPR050108">
    <property type="entry name" value="CDK"/>
</dbReference>
<keyword evidence="5" id="KW-0723">Serine/threonine-protein kinase</keyword>
<dbReference type="PANTHER" id="PTHR24056:SF546">
    <property type="entry name" value="CYCLIN-DEPENDENT KINASE 12"/>
    <property type="match status" value="1"/>
</dbReference>
<feature type="compositionally biased region" description="Low complexity" evidence="17">
    <location>
        <begin position="503"/>
        <end position="514"/>
    </location>
</feature>
<dbReference type="EC" id="2.7.11.22" evidence="4"/>
<feature type="binding site" evidence="16">
    <location>
        <position position="787"/>
    </location>
    <ligand>
        <name>ATP</name>
        <dbReference type="ChEBI" id="CHEBI:30616"/>
    </ligand>
</feature>
<dbReference type="SUPFAM" id="SSF56112">
    <property type="entry name" value="Protein kinase-like (PK-like)"/>
    <property type="match status" value="2"/>
</dbReference>
<evidence type="ECO:0000256" key="4">
    <source>
        <dbReference type="ARBA" id="ARBA00012425"/>
    </source>
</evidence>
<dbReference type="InterPro" id="IPR011009">
    <property type="entry name" value="Kinase-like_dom_sf"/>
</dbReference>
<keyword evidence="8 19" id="KW-0418">Kinase</keyword>
<evidence type="ECO:0000256" key="14">
    <source>
        <dbReference type="ARBA" id="ARBA00048367"/>
    </source>
</evidence>
<keyword evidence="20" id="KW-1185">Reference proteome</keyword>
<feature type="region of interest" description="Disordered" evidence="17">
    <location>
        <begin position="1"/>
        <end position="226"/>
    </location>
</feature>
<evidence type="ECO:0000256" key="6">
    <source>
        <dbReference type="ARBA" id="ARBA00022679"/>
    </source>
</evidence>
<evidence type="ECO:0000256" key="16">
    <source>
        <dbReference type="PROSITE-ProRule" id="PRU10141"/>
    </source>
</evidence>
<dbReference type="GO" id="GO:0008024">
    <property type="term" value="C:cyclin/CDK positive transcription elongation factor complex"/>
    <property type="evidence" value="ECO:0007669"/>
    <property type="project" value="TreeGrafter"/>
</dbReference>
<feature type="compositionally biased region" description="Polar residues" evidence="17">
    <location>
        <begin position="445"/>
        <end position="475"/>
    </location>
</feature>
<feature type="compositionally biased region" description="Basic residues" evidence="17">
    <location>
        <begin position="8"/>
        <end position="29"/>
    </location>
</feature>
<feature type="compositionally biased region" description="Basic residues" evidence="17">
    <location>
        <begin position="693"/>
        <end position="703"/>
    </location>
</feature>
<evidence type="ECO:0000256" key="5">
    <source>
        <dbReference type="ARBA" id="ARBA00022527"/>
    </source>
</evidence>
<dbReference type="SMART" id="SM00220">
    <property type="entry name" value="S_TKc"/>
    <property type="match status" value="1"/>
</dbReference>
<comment type="similarity">
    <text evidence="2">Belongs to the protein kinase superfamily. CMGC Ser/Thr protein kinase family. CDC2/CDKX subfamily.</text>
</comment>
<dbReference type="InterPro" id="IPR017441">
    <property type="entry name" value="Protein_kinase_ATP_BS"/>
</dbReference>
<comment type="catalytic activity">
    <reaction evidence="13">
        <text>L-threonyl-[protein] + ATP = O-phospho-L-threonyl-[protein] + ADP + H(+)</text>
        <dbReference type="Rhea" id="RHEA:46608"/>
        <dbReference type="Rhea" id="RHEA-COMP:11060"/>
        <dbReference type="Rhea" id="RHEA-COMP:11605"/>
        <dbReference type="ChEBI" id="CHEBI:15378"/>
        <dbReference type="ChEBI" id="CHEBI:30013"/>
        <dbReference type="ChEBI" id="CHEBI:30616"/>
        <dbReference type="ChEBI" id="CHEBI:61977"/>
        <dbReference type="ChEBI" id="CHEBI:456216"/>
        <dbReference type="EC" id="2.7.11.22"/>
    </reaction>
</comment>
<evidence type="ECO:0000313" key="19">
    <source>
        <dbReference type="EMBL" id="KPJ07026.1"/>
    </source>
</evidence>
<feature type="domain" description="Protein kinase" evidence="18">
    <location>
        <begin position="758"/>
        <end position="1052"/>
    </location>
</feature>
<evidence type="ECO:0000256" key="15">
    <source>
        <dbReference type="ARBA" id="ARBA00049280"/>
    </source>
</evidence>
<evidence type="ECO:0000256" key="11">
    <source>
        <dbReference type="ARBA" id="ARBA00040213"/>
    </source>
</evidence>
<dbReference type="PROSITE" id="PS00107">
    <property type="entry name" value="PROTEIN_KINASE_ATP"/>
    <property type="match status" value="1"/>
</dbReference>
<feature type="compositionally biased region" description="Low complexity" evidence="17">
    <location>
        <begin position="96"/>
        <end position="105"/>
    </location>
</feature>
<sequence>MERSYDKRHSKHHKEKHKKRDHKKYRRHSGTHEQSYATVNSSKPLVEYSDVSSEDLSAPEAGEIESEASSIGRHIADDLDRTRKSHPVRTFLDNKTISVSTTSSRRTIEEYPLTRDSSSAASRSRRGLEYVEAEPDFSDTCYKKKKEKRKKDKKKRKKKSKHRSRSASLESVSHDDDVHIEPRPVSPKRYQQVPISEWEKASSPLQNGSCSPISTTTPPMRSRHDDSPQMRIAMHREMPIHTVMYSPRRERSPVISRRRQKSMTPHTPSMPPYHETVTIDSDSEQVYDRVRRDYWMDHRVQSPIMVISDSPTHEPRMREYSPRRSHRRKSPRRRHRSRERERHREARAHHRSHSRSSMKRRRSVSRSRRRSSSPPRHRPRHSETTKERHRVKHESPSPPSALQRRIDFKEKISDTSLFAELVKDKHKRAKKLQEILSQKEEESQGAISSNTSINNPEIMTIDELSNATADSSTQVSKEEGEKEPATEVVDIPMPTPTGSEDNPTPTATATATPNPLQPPPEFDTFEHKATANGETTDSVESDQKTQTPPPLPPPPPSSAPLPVSGTASLPPLPKVGGSVVDGVYLQNSQPAPPAHKPKSLTKLPMPPNTQVEDLKTLANESPLSTPSPSPIKKPDKPKRTGIMNLPMPPLVPDSEELSADELDGSTPPPASRRDQYSHVFSARNKRDPNSGSKLKRPRILKRRGSKVVPVATPTYHAKDWGEKCVDGFQVITQIGEGTYGQVYKAHCDTDLSCQRLGREVITQIGEGTYGQVYKARDKNTGQLVALKKVRLENEKEGFPITAVREIKILRQLNHKNIVNLREIVTDKQDALDFRKDKGSFYLVFEYMDHDLMGLLESKMVDFTESHNASIMRQLLDGLAYCHRKNFLHRDIKCSNILMNNKGEVKLGDFGLARLWSAEDKQRPYTNKVITLWYRPPELLLGEERYGPAVDVWSMGCILGELFLKHPLFQASVEMMQLEMISRVCGTPVPGVWPNVVNLPLWHTLRPKRFHKRCVREQFAFMPGPALNLLDRMLELDPEKRITAEEALKSPWLKNVVPEQHTLRPKRFHKRCVREQFAFMPGPALNLLDRMLELDPEKRITAEEALKSPWLKNVVPEQMPAPELPTWQDCHELWSKQRRRQQREQDQTKPKSYGFSSNDCDKDPNFKQNENSNQSDSGFRSESYKMESGFKSESGQETVGQVK</sequence>
<dbReference type="Pfam" id="PF00069">
    <property type="entry name" value="Pkinase"/>
    <property type="match status" value="1"/>
</dbReference>
<dbReference type="Gene3D" id="3.30.200.20">
    <property type="entry name" value="Phosphorylase Kinase, domain 1"/>
    <property type="match status" value="2"/>
</dbReference>
<dbReference type="InterPro" id="IPR000719">
    <property type="entry name" value="Prot_kinase_dom"/>
</dbReference>
<dbReference type="Proteomes" id="UP000053240">
    <property type="component" value="Unassembled WGS sequence"/>
</dbReference>
<comment type="catalytic activity">
    <reaction evidence="15">
        <text>[DNA-directed RNA polymerase] + ATP = phospho-[DNA-directed RNA polymerase] + ADP + H(+)</text>
        <dbReference type="Rhea" id="RHEA:10216"/>
        <dbReference type="Rhea" id="RHEA-COMP:11321"/>
        <dbReference type="Rhea" id="RHEA-COMP:11322"/>
        <dbReference type="ChEBI" id="CHEBI:15378"/>
        <dbReference type="ChEBI" id="CHEBI:30616"/>
        <dbReference type="ChEBI" id="CHEBI:43176"/>
        <dbReference type="ChEBI" id="CHEBI:68546"/>
        <dbReference type="ChEBI" id="CHEBI:456216"/>
        <dbReference type="EC" id="2.7.11.23"/>
    </reaction>
</comment>
<dbReference type="Gene3D" id="1.10.510.10">
    <property type="entry name" value="Transferase(Phosphotransferase) domain 1"/>
    <property type="match status" value="2"/>
</dbReference>
<protein>
    <recommendedName>
        <fullName evidence="11">Cyclin-dependent kinase 12</fullName>
        <ecNumber evidence="4">2.7.11.22</ecNumber>
        <ecNumber evidence="3">2.7.11.23</ecNumber>
    </recommendedName>
    <alternativeName>
        <fullName evidence="12">Cell division protein kinase 12</fullName>
    </alternativeName>
</protein>
<accession>A0A0N1PF15</accession>
<name>A0A0N1PF15_PAPMA</name>